<protein>
    <submittedName>
        <fullName evidence="1">Uncharacterized protein</fullName>
    </submittedName>
</protein>
<keyword evidence="2" id="KW-1185">Reference proteome</keyword>
<evidence type="ECO:0000313" key="1">
    <source>
        <dbReference type="EMBL" id="KAJ8639411.1"/>
    </source>
</evidence>
<evidence type="ECO:0000313" key="2">
    <source>
        <dbReference type="Proteomes" id="UP001234297"/>
    </source>
</evidence>
<dbReference type="EMBL" id="CM056813">
    <property type="protein sequence ID" value="KAJ8639411.1"/>
    <property type="molecule type" value="Genomic_DNA"/>
</dbReference>
<name>A0ACC2M2B1_PERAE</name>
<accession>A0ACC2M2B1</accession>
<dbReference type="Proteomes" id="UP001234297">
    <property type="component" value="Chromosome 5"/>
</dbReference>
<organism evidence="1 2">
    <name type="scientific">Persea americana</name>
    <name type="common">Avocado</name>
    <dbReference type="NCBI Taxonomy" id="3435"/>
    <lineage>
        <taxon>Eukaryota</taxon>
        <taxon>Viridiplantae</taxon>
        <taxon>Streptophyta</taxon>
        <taxon>Embryophyta</taxon>
        <taxon>Tracheophyta</taxon>
        <taxon>Spermatophyta</taxon>
        <taxon>Magnoliopsida</taxon>
        <taxon>Magnoliidae</taxon>
        <taxon>Laurales</taxon>
        <taxon>Lauraceae</taxon>
        <taxon>Persea</taxon>
    </lineage>
</organism>
<comment type="caution">
    <text evidence="1">The sequence shown here is derived from an EMBL/GenBank/DDBJ whole genome shotgun (WGS) entry which is preliminary data.</text>
</comment>
<proteinExistence type="predicted"/>
<reference evidence="1 2" key="1">
    <citation type="journal article" date="2022" name="Hortic Res">
        <title>A haplotype resolved chromosomal level avocado genome allows analysis of novel avocado genes.</title>
        <authorList>
            <person name="Nath O."/>
            <person name="Fletcher S.J."/>
            <person name="Hayward A."/>
            <person name="Shaw L.M."/>
            <person name="Masouleh A.K."/>
            <person name="Furtado A."/>
            <person name="Henry R.J."/>
            <person name="Mitter N."/>
        </authorList>
    </citation>
    <scope>NUCLEOTIDE SEQUENCE [LARGE SCALE GENOMIC DNA]</scope>
    <source>
        <strain evidence="2">cv. Hass</strain>
    </source>
</reference>
<sequence>MATSFPSILNTNESHNTLISINVAAQTPLKLTSTNYLSWKLQFHTLFIGYDLLGYIDGSKPCPSATLTQNNTTRSNPAHTLWIRQDHLILNAIIGSISHTIIPFIAQAKTAREAWTILATTYAKPSRGRIKQAKSQLKMITKGSDSVTTFLQSIKAKADELALLGAPLDAEDLTDKILDGLGDEYRELTRAVQARDMPITFEELHEKLLNFEASVITSNPDPLQFPATANPTSRNPASWSSPAPSGTNNHTWRPSNSHQNRPPSPQMQTQMQDAKPVLTQTQMQDAKPVLTPISTSPTLMLTSGSSLSDPTEYRQVVGSLQYLLITRPDIAFAVNKLSQYMHCPTTEHWSFVKRLLHYLVGTVDAGLQLYKDSTLKNEPPLQSLSFPSKPKSPKNTGLPIYSHQSPSGFSPSPHFLFLVLFSSSKMIIGTDLYHILTDVVPFYVAVILAYSSVKRWKIFSPINAQESTVSLASLPSLSSPSTSSPPTVLTP</sequence>
<gene>
    <name evidence="1" type="ORF">MRB53_016105</name>
</gene>